<organism evidence="1 2">
    <name type="scientific">Teladorsagia circumcincta</name>
    <name type="common">Brown stomach worm</name>
    <name type="synonym">Ostertagia circumcincta</name>
    <dbReference type="NCBI Taxonomy" id="45464"/>
    <lineage>
        <taxon>Eukaryota</taxon>
        <taxon>Metazoa</taxon>
        <taxon>Ecdysozoa</taxon>
        <taxon>Nematoda</taxon>
        <taxon>Chromadorea</taxon>
        <taxon>Rhabditida</taxon>
        <taxon>Rhabditina</taxon>
        <taxon>Rhabditomorpha</taxon>
        <taxon>Strongyloidea</taxon>
        <taxon>Trichostrongylidae</taxon>
        <taxon>Teladorsagia</taxon>
    </lineage>
</organism>
<name>A0A2G9TKW9_TELCI</name>
<accession>A0A2G9TKW9</accession>
<dbReference type="Proteomes" id="UP000230423">
    <property type="component" value="Unassembled WGS sequence"/>
</dbReference>
<protein>
    <submittedName>
        <fullName evidence="1">Uncharacterized protein</fullName>
    </submittedName>
</protein>
<dbReference type="OrthoDB" id="5851208at2759"/>
<dbReference type="AlphaFoldDB" id="A0A2G9TKW9"/>
<dbReference type="EMBL" id="KZ360890">
    <property type="protein sequence ID" value="PIO58518.1"/>
    <property type="molecule type" value="Genomic_DNA"/>
</dbReference>
<reference evidence="1 2" key="1">
    <citation type="submission" date="2015-09" db="EMBL/GenBank/DDBJ databases">
        <title>Draft genome of the parasitic nematode Teladorsagia circumcincta isolate WARC Sus (inbred).</title>
        <authorList>
            <person name="Mitreva M."/>
        </authorList>
    </citation>
    <scope>NUCLEOTIDE SEQUENCE [LARGE SCALE GENOMIC DNA]</scope>
    <source>
        <strain evidence="1 2">S</strain>
    </source>
</reference>
<keyword evidence="2" id="KW-1185">Reference proteome</keyword>
<evidence type="ECO:0000313" key="1">
    <source>
        <dbReference type="EMBL" id="PIO58518.1"/>
    </source>
</evidence>
<evidence type="ECO:0000313" key="2">
    <source>
        <dbReference type="Proteomes" id="UP000230423"/>
    </source>
</evidence>
<proteinExistence type="predicted"/>
<gene>
    <name evidence="1" type="ORF">TELCIR_20044</name>
</gene>
<sequence length="102" mass="11691">MGAFELSIVHSVAEEERFSSEVAANPVVKQDWIECRRSFEYVALELQTEVDADDILADVDCEFVDGTWAIRNKRGEMRTVDVSEKCFQIFSDLAMLIIERNL</sequence>